<dbReference type="RefSeq" id="WP_173085334.1">
    <property type="nucleotide sequence ID" value="NZ_BAABJB010000019.1"/>
</dbReference>
<dbReference type="Proteomes" id="UP000482960">
    <property type="component" value="Unassembled WGS sequence"/>
</dbReference>
<reference evidence="2 3" key="1">
    <citation type="submission" date="2020-03" db="EMBL/GenBank/DDBJ databases">
        <title>Whole genome shotgun sequence of Phytohabitans rumicis NBRC 108638.</title>
        <authorList>
            <person name="Komaki H."/>
            <person name="Tamura T."/>
        </authorList>
    </citation>
    <scope>NUCLEOTIDE SEQUENCE [LARGE SCALE GENOMIC DNA]</scope>
    <source>
        <strain evidence="2 3">NBRC 108638</strain>
    </source>
</reference>
<dbReference type="AlphaFoldDB" id="A0A6V8LM48"/>
<keyword evidence="3" id="KW-1185">Reference proteome</keyword>
<sequence>MIIFGFSVFYFLGLIGTGQFACPNCGGDREYQHRTARRFFTLFFIPVIPLDKVGEVVQCQTCKLRFDPAVLQRPTSAQLASALPTGMRAAAAVVLRAGGSSEAAVRAAIDAVRAAGSPGYDVAQLQSDLSLPAEAAADPLRALAANLTLDACERYLASAVRIGLADGPLSPAELDGLRWIASNLGMTPAHAHGVISTVESSATLD</sequence>
<dbReference type="EMBL" id="BLPG01000002">
    <property type="protein sequence ID" value="GFJ95928.1"/>
    <property type="molecule type" value="Genomic_DNA"/>
</dbReference>
<protein>
    <recommendedName>
        <fullName evidence="1">Zinc-ribbon 15 domain-containing protein</fullName>
    </recommendedName>
</protein>
<reference evidence="2 3" key="2">
    <citation type="submission" date="2020-03" db="EMBL/GenBank/DDBJ databases">
        <authorList>
            <person name="Ichikawa N."/>
            <person name="Kimura A."/>
            <person name="Kitahashi Y."/>
            <person name="Uohara A."/>
        </authorList>
    </citation>
    <scope>NUCLEOTIDE SEQUENCE [LARGE SCALE GENOMIC DNA]</scope>
    <source>
        <strain evidence="2 3">NBRC 108638</strain>
    </source>
</reference>
<dbReference type="InterPro" id="IPR031493">
    <property type="entry name" value="Zinc_ribbon_15"/>
</dbReference>
<evidence type="ECO:0000313" key="3">
    <source>
        <dbReference type="Proteomes" id="UP000482960"/>
    </source>
</evidence>
<gene>
    <name evidence="2" type="ORF">Prum_095700</name>
</gene>
<proteinExistence type="predicted"/>
<accession>A0A6V8LM48</accession>
<feature type="domain" description="Zinc-ribbon 15" evidence="1">
    <location>
        <begin position="21"/>
        <end position="67"/>
    </location>
</feature>
<dbReference type="CDD" id="cd07177">
    <property type="entry name" value="terB_like"/>
    <property type="match status" value="1"/>
</dbReference>
<evidence type="ECO:0000259" key="1">
    <source>
        <dbReference type="Pfam" id="PF17032"/>
    </source>
</evidence>
<dbReference type="Pfam" id="PF17032">
    <property type="entry name" value="Zn_ribbon_15"/>
    <property type="match status" value="1"/>
</dbReference>
<organism evidence="2 3">
    <name type="scientific">Phytohabitans rumicis</name>
    <dbReference type="NCBI Taxonomy" id="1076125"/>
    <lineage>
        <taxon>Bacteria</taxon>
        <taxon>Bacillati</taxon>
        <taxon>Actinomycetota</taxon>
        <taxon>Actinomycetes</taxon>
        <taxon>Micromonosporales</taxon>
        <taxon>Micromonosporaceae</taxon>
    </lineage>
</organism>
<evidence type="ECO:0000313" key="2">
    <source>
        <dbReference type="EMBL" id="GFJ95928.1"/>
    </source>
</evidence>
<comment type="caution">
    <text evidence="2">The sequence shown here is derived from an EMBL/GenBank/DDBJ whole genome shotgun (WGS) entry which is preliminary data.</text>
</comment>
<name>A0A6V8LM48_9ACTN</name>
<dbReference type="InterPro" id="IPR029024">
    <property type="entry name" value="TerB-like"/>
</dbReference>
<dbReference type="SUPFAM" id="SSF158682">
    <property type="entry name" value="TerB-like"/>
    <property type="match status" value="1"/>
</dbReference>